<proteinExistence type="predicted"/>
<keyword evidence="11" id="KW-1185">Reference proteome</keyword>
<dbReference type="Gene3D" id="3.30.450.20">
    <property type="entry name" value="PAS domain"/>
    <property type="match status" value="1"/>
</dbReference>
<evidence type="ECO:0000256" key="3">
    <source>
        <dbReference type="ARBA" id="ARBA00012438"/>
    </source>
</evidence>
<dbReference type="InterPro" id="IPR003594">
    <property type="entry name" value="HATPase_dom"/>
</dbReference>
<evidence type="ECO:0000256" key="8">
    <source>
        <dbReference type="ARBA" id="ARBA00023012"/>
    </source>
</evidence>
<keyword evidence="7" id="KW-1133">Transmembrane helix</keyword>
<name>A0ABN6P8N5_9PROT</name>
<dbReference type="PRINTS" id="PR00344">
    <property type="entry name" value="BCTRLSENSOR"/>
</dbReference>
<feature type="domain" description="Histidine kinase/HSP90-like ATPase" evidence="9">
    <location>
        <begin position="343"/>
        <end position="438"/>
    </location>
</feature>
<dbReference type="InterPro" id="IPR036890">
    <property type="entry name" value="HATPase_C_sf"/>
</dbReference>
<evidence type="ECO:0000259" key="9">
    <source>
        <dbReference type="SMART" id="SM00387"/>
    </source>
</evidence>
<protein>
    <recommendedName>
        <fullName evidence="3">histidine kinase</fullName>
        <ecNumber evidence="3">2.7.13.3</ecNumber>
    </recommendedName>
</protein>
<accession>A0ABN6P8N5</accession>
<organism evidence="10 11">
    <name type="scientific">Roseomonas fluvialis</name>
    <dbReference type="NCBI Taxonomy" id="1750527"/>
    <lineage>
        <taxon>Bacteria</taxon>
        <taxon>Pseudomonadati</taxon>
        <taxon>Pseudomonadota</taxon>
        <taxon>Alphaproteobacteria</taxon>
        <taxon>Acetobacterales</taxon>
        <taxon>Roseomonadaceae</taxon>
        <taxon>Roseomonas</taxon>
    </lineage>
</organism>
<dbReference type="SMART" id="SM00387">
    <property type="entry name" value="HATPase_c"/>
    <property type="match status" value="1"/>
</dbReference>
<reference evidence="10 11" key="1">
    <citation type="journal article" date="2016" name="Microbes Environ.">
        <title>Phylogenetically diverse aerobic anoxygenic phototrophic bacteria isolated from epilithic biofilms in Tama river, Japan.</title>
        <authorList>
            <person name="Hirose S."/>
            <person name="Matsuura K."/>
            <person name="Haruta S."/>
        </authorList>
    </citation>
    <scope>NUCLEOTIDE SEQUENCE [LARGE SCALE GENOMIC DNA]</scope>
    <source>
        <strain evidence="10 11">S08</strain>
    </source>
</reference>
<sequence length="445" mass="47959">MVSSAVLLMGMLVQGHWISSTIEDKAKYHAGAAATLFVDHILGPHFANSEVGDVISPAQHEAIDALMRRASERMQVAALKIWSPEGTVVYSTNPQILGQRFEPTEALRRALDGMTSVEFDILDDAESTWERNMNVPLIEVYVPIRNAAGRVVAVAEFYENAEVLNNELVRSRRDTWVVTGAVFIAMIVSLLGIVTRGSQLIEQQRHSLTEKVRELSDLLSQNSLLRGRVEQASRLAAAENEQFLHRLGAELHDGPAQLISFALLRLGTVAPAGDDEPPFGPIRTALSDAMNEVRSISAGLCMPGVTQLPFADAIASVIEGHERRTGTVVASHFAGLPSDTPHFVKTSICRFVQEGLNNSFRHAQGKGQSVDAWCRDGTIVVEISDTGPGMTLPIFGGPHGGLGLSGLANRMESLGGTLRIDTVPGNGTRLTATMPFVTPEGRTGS</sequence>
<dbReference type="SUPFAM" id="SSF55874">
    <property type="entry name" value="ATPase domain of HSP90 chaperone/DNA topoisomerase II/histidine kinase"/>
    <property type="match status" value="1"/>
</dbReference>
<evidence type="ECO:0000256" key="2">
    <source>
        <dbReference type="ARBA" id="ARBA00004141"/>
    </source>
</evidence>
<evidence type="ECO:0000256" key="5">
    <source>
        <dbReference type="ARBA" id="ARBA00022692"/>
    </source>
</evidence>
<comment type="catalytic activity">
    <reaction evidence="1">
        <text>ATP + protein L-histidine = ADP + protein N-phospho-L-histidine.</text>
        <dbReference type="EC" id="2.7.13.3"/>
    </reaction>
</comment>
<keyword evidence="7" id="KW-0472">Membrane</keyword>
<dbReference type="PANTHER" id="PTHR24421">
    <property type="entry name" value="NITRATE/NITRITE SENSOR PROTEIN NARX-RELATED"/>
    <property type="match status" value="1"/>
</dbReference>
<evidence type="ECO:0000256" key="4">
    <source>
        <dbReference type="ARBA" id="ARBA00022679"/>
    </source>
</evidence>
<evidence type="ECO:0000256" key="7">
    <source>
        <dbReference type="ARBA" id="ARBA00022989"/>
    </source>
</evidence>
<keyword evidence="5" id="KW-0812">Transmembrane</keyword>
<dbReference type="Gene3D" id="3.30.565.10">
    <property type="entry name" value="Histidine kinase-like ATPase, C-terminal domain"/>
    <property type="match status" value="1"/>
</dbReference>
<dbReference type="EC" id="2.7.13.3" evidence="3"/>
<dbReference type="EMBL" id="AP025637">
    <property type="protein sequence ID" value="BDG73999.1"/>
    <property type="molecule type" value="Genomic_DNA"/>
</dbReference>
<keyword evidence="6 10" id="KW-0418">Kinase</keyword>
<dbReference type="InterPro" id="IPR004358">
    <property type="entry name" value="Sig_transdc_His_kin-like_C"/>
</dbReference>
<dbReference type="SUPFAM" id="SSF103190">
    <property type="entry name" value="Sensory domain-like"/>
    <property type="match status" value="1"/>
</dbReference>
<dbReference type="Pfam" id="PF02518">
    <property type="entry name" value="HATPase_c"/>
    <property type="match status" value="1"/>
</dbReference>
<evidence type="ECO:0000313" key="10">
    <source>
        <dbReference type="EMBL" id="BDG73999.1"/>
    </source>
</evidence>
<keyword evidence="8" id="KW-0902">Two-component regulatory system</keyword>
<evidence type="ECO:0000313" key="11">
    <source>
        <dbReference type="Proteomes" id="UP000831327"/>
    </source>
</evidence>
<dbReference type="Proteomes" id="UP000831327">
    <property type="component" value="Chromosome"/>
</dbReference>
<comment type="subcellular location">
    <subcellularLocation>
        <location evidence="2">Membrane</location>
        <topology evidence="2">Multi-pass membrane protein</topology>
    </subcellularLocation>
</comment>
<dbReference type="GO" id="GO:0016301">
    <property type="term" value="F:kinase activity"/>
    <property type="evidence" value="ECO:0007669"/>
    <property type="project" value="UniProtKB-KW"/>
</dbReference>
<dbReference type="InterPro" id="IPR050482">
    <property type="entry name" value="Sensor_HK_TwoCompSys"/>
</dbReference>
<dbReference type="CDD" id="cd16917">
    <property type="entry name" value="HATPase_UhpB-NarQ-NarX-like"/>
    <property type="match status" value="1"/>
</dbReference>
<evidence type="ECO:0000256" key="1">
    <source>
        <dbReference type="ARBA" id="ARBA00000085"/>
    </source>
</evidence>
<dbReference type="InterPro" id="IPR029151">
    <property type="entry name" value="Sensor-like_sf"/>
</dbReference>
<keyword evidence="4" id="KW-0808">Transferase</keyword>
<dbReference type="PANTHER" id="PTHR24421:SF10">
    <property type="entry name" value="NITRATE_NITRITE SENSOR PROTEIN NARQ"/>
    <property type="match status" value="1"/>
</dbReference>
<gene>
    <name evidence="10" type="ORF">Rmf_39280</name>
</gene>
<evidence type="ECO:0000256" key="6">
    <source>
        <dbReference type="ARBA" id="ARBA00022777"/>
    </source>
</evidence>